<comment type="caution">
    <text evidence="5">The sequence shown here is derived from an EMBL/GenBank/DDBJ whole genome shotgun (WGS) entry which is preliminary data.</text>
</comment>
<evidence type="ECO:0000313" key="5">
    <source>
        <dbReference type="EMBL" id="RDE04731.1"/>
    </source>
</evidence>
<dbReference type="Gene3D" id="1.25.40.10">
    <property type="entry name" value="Tetratricopeptide repeat domain"/>
    <property type="match status" value="2"/>
</dbReference>
<evidence type="ECO:0000256" key="4">
    <source>
        <dbReference type="SAM" id="Phobius"/>
    </source>
</evidence>
<feature type="repeat" description="TPR" evidence="3">
    <location>
        <begin position="260"/>
        <end position="293"/>
    </location>
</feature>
<feature type="transmembrane region" description="Helical" evidence="4">
    <location>
        <begin position="54"/>
        <end position="73"/>
    </location>
</feature>
<dbReference type="AlphaFoldDB" id="A0A369VY21"/>
<dbReference type="Proteomes" id="UP000253918">
    <property type="component" value="Unassembled WGS sequence"/>
</dbReference>
<feature type="transmembrane region" description="Helical" evidence="4">
    <location>
        <begin position="85"/>
        <end position="105"/>
    </location>
</feature>
<protein>
    <submittedName>
        <fullName evidence="5">Tetratricopeptide repeat protein</fullName>
    </submittedName>
</protein>
<reference evidence="5 6" key="1">
    <citation type="submission" date="2018-07" db="EMBL/GenBank/DDBJ databases">
        <title>a novel species of Sphingomonas isolated from the rhizosphere soil of Araceae plant.</title>
        <authorList>
            <person name="Zhiyong W."/>
            <person name="Qinglan Z."/>
            <person name="Zhiwei F."/>
            <person name="Ding X."/>
            <person name="Gejiao W."/>
            <person name="Shixue Z."/>
        </authorList>
    </citation>
    <scope>NUCLEOTIDE SEQUENCE [LARGE SCALE GENOMIC DNA]</scope>
    <source>
        <strain evidence="5 6">WZY 27</strain>
    </source>
</reference>
<dbReference type="Pfam" id="PF07719">
    <property type="entry name" value="TPR_2"/>
    <property type="match status" value="1"/>
</dbReference>
<accession>A0A369VY21</accession>
<proteinExistence type="predicted"/>
<dbReference type="PANTHER" id="PTHR44858:SF1">
    <property type="entry name" value="UDP-N-ACETYLGLUCOSAMINE--PEPTIDE N-ACETYLGLUCOSAMINYLTRANSFERASE SPINDLY-RELATED"/>
    <property type="match status" value="1"/>
</dbReference>
<dbReference type="InterPro" id="IPR050498">
    <property type="entry name" value="Ycf3"/>
</dbReference>
<name>A0A369VY21_9SPHN</name>
<feature type="repeat" description="TPR" evidence="3">
    <location>
        <begin position="192"/>
        <end position="225"/>
    </location>
</feature>
<dbReference type="SMART" id="SM00028">
    <property type="entry name" value="TPR"/>
    <property type="match status" value="4"/>
</dbReference>
<gene>
    <name evidence="5" type="ORF">DVW87_14200</name>
</gene>
<dbReference type="PANTHER" id="PTHR44858">
    <property type="entry name" value="TETRATRICOPEPTIDE REPEAT PROTEIN 6"/>
    <property type="match status" value="1"/>
</dbReference>
<keyword evidence="2 3" id="KW-0802">TPR repeat</keyword>
<dbReference type="SUPFAM" id="SSF48452">
    <property type="entry name" value="TPR-like"/>
    <property type="match status" value="1"/>
</dbReference>
<dbReference type="PROSITE" id="PS50005">
    <property type="entry name" value="TPR"/>
    <property type="match status" value="3"/>
</dbReference>
<dbReference type="EMBL" id="QQNB01000003">
    <property type="protein sequence ID" value="RDE04731.1"/>
    <property type="molecule type" value="Genomic_DNA"/>
</dbReference>
<dbReference type="InterPro" id="IPR011990">
    <property type="entry name" value="TPR-like_helical_dom_sf"/>
</dbReference>
<evidence type="ECO:0000256" key="2">
    <source>
        <dbReference type="ARBA" id="ARBA00022803"/>
    </source>
</evidence>
<feature type="repeat" description="TPR" evidence="3">
    <location>
        <begin position="226"/>
        <end position="259"/>
    </location>
</feature>
<keyword evidence="6" id="KW-1185">Reference proteome</keyword>
<organism evidence="5 6">
    <name type="scientific">Sphingomonas aracearum</name>
    <dbReference type="NCBI Taxonomy" id="2283317"/>
    <lineage>
        <taxon>Bacteria</taxon>
        <taxon>Pseudomonadati</taxon>
        <taxon>Pseudomonadota</taxon>
        <taxon>Alphaproteobacteria</taxon>
        <taxon>Sphingomonadales</taxon>
        <taxon>Sphingomonadaceae</taxon>
        <taxon>Sphingomonas</taxon>
    </lineage>
</organism>
<sequence length="402" mass="43578">MDQHSREMFRDVPVQVWLLLLLAAIAAVPARNVVAHLTGWGPSDANEPADTMGLGKGVAIVAAALALGIFIFTQAAADMARAPRFFPLIELGLGGAALWTVWKAYKGGNAEPLLRGVTWRFERLGQPIRYWSSVGWNLLLGSVLVLVGGQQFLDAPKQVIQDRCRNDKDRWSAAEALAACNEALADGDAPRGDLIFSRGTALYTLGRYDAAEADYAAALRSDPDSSAAHYNLGLVRERRGRREQAVADYSAAIRLDPGNTDAHFNRGRILMQAGRIDSAIADFTAALEREPGRSDLLAGRGLAFAWKRDRTRAERDLAGVATSDPSYVIALHGKAVLALYRDDLDGVVRMLSAAIARAPADGWAYAMRAGAYRHLGEADREAADRRAAERLRARHGRPGAKD</sequence>
<evidence type="ECO:0000313" key="6">
    <source>
        <dbReference type="Proteomes" id="UP000253918"/>
    </source>
</evidence>
<keyword evidence="4" id="KW-0472">Membrane</keyword>
<keyword evidence="4" id="KW-1133">Transmembrane helix</keyword>
<evidence type="ECO:0000256" key="1">
    <source>
        <dbReference type="ARBA" id="ARBA00022737"/>
    </source>
</evidence>
<keyword evidence="1" id="KW-0677">Repeat</keyword>
<dbReference type="InterPro" id="IPR019734">
    <property type="entry name" value="TPR_rpt"/>
</dbReference>
<dbReference type="Pfam" id="PF13432">
    <property type="entry name" value="TPR_16"/>
    <property type="match status" value="1"/>
</dbReference>
<evidence type="ECO:0000256" key="3">
    <source>
        <dbReference type="PROSITE-ProRule" id="PRU00339"/>
    </source>
</evidence>
<keyword evidence="4" id="KW-0812">Transmembrane</keyword>
<dbReference type="PROSITE" id="PS50293">
    <property type="entry name" value="TPR_REGION"/>
    <property type="match status" value="1"/>
</dbReference>
<dbReference type="OrthoDB" id="9813074at2"/>
<dbReference type="InterPro" id="IPR013105">
    <property type="entry name" value="TPR_2"/>
</dbReference>
<dbReference type="RefSeq" id="WP_114688468.1">
    <property type="nucleotide sequence ID" value="NZ_QQNB01000003.1"/>
</dbReference>